<evidence type="ECO:0000256" key="10">
    <source>
        <dbReference type="SAM" id="SignalP"/>
    </source>
</evidence>
<keyword evidence="13" id="KW-1185">Reference proteome</keyword>
<comment type="caution">
    <text evidence="12">The sequence shown here is derived from an EMBL/GenBank/DDBJ whole genome shotgun (WGS) entry which is preliminary data.</text>
</comment>
<evidence type="ECO:0000256" key="4">
    <source>
        <dbReference type="ARBA" id="ARBA00022837"/>
    </source>
</evidence>
<feature type="domain" description="EF-hand" evidence="11">
    <location>
        <begin position="386"/>
        <end position="421"/>
    </location>
</feature>
<feature type="signal peptide" evidence="10">
    <location>
        <begin position="1"/>
        <end position="24"/>
    </location>
</feature>
<accession>A0A9N8EGY4</accession>
<feature type="transmembrane region" description="Helical" evidence="9">
    <location>
        <begin position="312"/>
        <end position="335"/>
    </location>
</feature>
<dbReference type="PROSITE" id="PS50222">
    <property type="entry name" value="EF_HAND_2"/>
    <property type="match status" value="2"/>
</dbReference>
<dbReference type="InterPro" id="IPR011992">
    <property type="entry name" value="EF-hand-dom_pair"/>
</dbReference>
<protein>
    <submittedName>
        <fullName evidence="12">Two pore potassium channel</fullName>
    </submittedName>
</protein>
<dbReference type="Proteomes" id="UP001153069">
    <property type="component" value="Unassembled WGS sequence"/>
</dbReference>
<dbReference type="GO" id="GO:0015271">
    <property type="term" value="F:outward rectifier potassium channel activity"/>
    <property type="evidence" value="ECO:0007669"/>
    <property type="project" value="TreeGrafter"/>
</dbReference>
<keyword evidence="6" id="KW-0406">Ion transport</keyword>
<dbReference type="InterPro" id="IPR002048">
    <property type="entry name" value="EF_hand_dom"/>
</dbReference>
<name>A0A9N8EGY4_9STRA</name>
<dbReference type="GO" id="GO:0030322">
    <property type="term" value="P:stabilization of membrane potential"/>
    <property type="evidence" value="ECO:0007669"/>
    <property type="project" value="TreeGrafter"/>
</dbReference>
<evidence type="ECO:0000259" key="11">
    <source>
        <dbReference type="PROSITE" id="PS50222"/>
    </source>
</evidence>
<dbReference type="PANTHER" id="PTHR11003">
    <property type="entry name" value="POTASSIUM CHANNEL, SUBFAMILY K"/>
    <property type="match status" value="1"/>
</dbReference>
<proteinExistence type="predicted"/>
<dbReference type="Gene3D" id="1.10.287.70">
    <property type="match status" value="2"/>
</dbReference>
<dbReference type="AlphaFoldDB" id="A0A9N8EGY4"/>
<feature type="chain" id="PRO_5040412871" evidence="10">
    <location>
        <begin position="25"/>
        <end position="424"/>
    </location>
</feature>
<evidence type="ECO:0000256" key="6">
    <source>
        <dbReference type="ARBA" id="ARBA00023065"/>
    </source>
</evidence>
<feature type="domain" description="EF-hand" evidence="11">
    <location>
        <begin position="357"/>
        <end position="382"/>
    </location>
</feature>
<feature type="transmembrane region" description="Helical" evidence="9">
    <location>
        <begin position="257"/>
        <end position="275"/>
    </location>
</feature>
<keyword evidence="10" id="KW-0732">Signal</keyword>
<comment type="subcellular location">
    <subcellularLocation>
        <location evidence="1">Membrane</location>
        <topology evidence="1">Multi-pass membrane protein</topology>
    </subcellularLocation>
</comment>
<dbReference type="GO" id="GO:0005737">
    <property type="term" value="C:cytoplasm"/>
    <property type="evidence" value="ECO:0007669"/>
    <property type="project" value="UniProtKB-ARBA"/>
</dbReference>
<evidence type="ECO:0000256" key="2">
    <source>
        <dbReference type="ARBA" id="ARBA00022448"/>
    </source>
</evidence>
<evidence type="ECO:0000256" key="5">
    <source>
        <dbReference type="ARBA" id="ARBA00022989"/>
    </source>
</evidence>
<keyword evidence="3 9" id="KW-0812">Transmembrane</keyword>
<evidence type="ECO:0000256" key="1">
    <source>
        <dbReference type="ARBA" id="ARBA00004141"/>
    </source>
</evidence>
<dbReference type="Pfam" id="PF07885">
    <property type="entry name" value="Ion_trans_2"/>
    <property type="match status" value="2"/>
</dbReference>
<feature type="transmembrane region" description="Helical" evidence="9">
    <location>
        <begin position="175"/>
        <end position="198"/>
    </location>
</feature>
<keyword evidence="5 9" id="KW-1133">Transmembrane helix</keyword>
<gene>
    <name evidence="12" type="ORF">SEMRO_1176_G249280.1</name>
</gene>
<sequence>MGSIREAAVILSLYLLLSSHPVTGFSPQGYPVFRSPRRSFRPSNQRPILLWSGLDSKNEGEESSNPSVSGWQPDRILSSVLKSLWKGVTIPFPQLRNTLKPHSSGSKIKFGVSLRIRDCLVFLLSYLTVGVLAFSFVFERWSIVDALYFTSVCFSTVGYGDLCPETAAGRIFTGFFGMAGIAFLGAAVATICSTIVHLDVESTKKYMETEGKRRILNLFQNNSENVKEKTTTGENQRDNKLHPMIVKVSSWLGAVRGSLPSLSIIFLGGAIMRFLDGGWHSIVETMYYSIITASTIGLGDFCPRTPRARLFAIFYIPLSVGAAGELLSSIATALVKRRQKKAYETDLQSNLTLAHLRAMDADDSGCVDREEYVYFMLKEMGLISQNDLDELFQQFEALDVSNSGRLDKEDLKLMAKLKGAEVLD</sequence>
<dbReference type="InterPro" id="IPR013099">
    <property type="entry name" value="K_chnl_dom"/>
</dbReference>
<dbReference type="GO" id="GO:0005886">
    <property type="term" value="C:plasma membrane"/>
    <property type="evidence" value="ECO:0007669"/>
    <property type="project" value="TreeGrafter"/>
</dbReference>
<dbReference type="InterPro" id="IPR003280">
    <property type="entry name" value="2pore_dom_K_chnl"/>
</dbReference>
<dbReference type="PANTHER" id="PTHR11003:SF291">
    <property type="entry name" value="IP11374P"/>
    <property type="match status" value="1"/>
</dbReference>
<evidence type="ECO:0000256" key="7">
    <source>
        <dbReference type="ARBA" id="ARBA00023136"/>
    </source>
</evidence>
<evidence type="ECO:0000256" key="9">
    <source>
        <dbReference type="SAM" id="Phobius"/>
    </source>
</evidence>
<evidence type="ECO:0000256" key="3">
    <source>
        <dbReference type="ARBA" id="ARBA00022692"/>
    </source>
</evidence>
<dbReference type="GO" id="GO:0005509">
    <property type="term" value="F:calcium ion binding"/>
    <property type="evidence" value="ECO:0007669"/>
    <property type="project" value="InterPro"/>
</dbReference>
<keyword evidence="2" id="KW-0813">Transport</keyword>
<dbReference type="Gene3D" id="1.10.238.10">
    <property type="entry name" value="EF-hand"/>
    <property type="match status" value="1"/>
</dbReference>
<feature type="transmembrane region" description="Helical" evidence="9">
    <location>
        <begin position="120"/>
        <end position="138"/>
    </location>
</feature>
<dbReference type="OrthoDB" id="43525at2759"/>
<evidence type="ECO:0000256" key="8">
    <source>
        <dbReference type="ARBA" id="ARBA00023303"/>
    </source>
</evidence>
<reference evidence="12" key="1">
    <citation type="submission" date="2020-06" db="EMBL/GenBank/DDBJ databases">
        <authorList>
            <consortium name="Plant Systems Biology data submission"/>
        </authorList>
    </citation>
    <scope>NUCLEOTIDE SEQUENCE</scope>
    <source>
        <strain evidence="12">D6</strain>
    </source>
</reference>
<evidence type="ECO:0000313" key="12">
    <source>
        <dbReference type="EMBL" id="CAB9521226.1"/>
    </source>
</evidence>
<keyword evidence="8 12" id="KW-0407">Ion channel</keyword>
<dbReference type="PROSITE" id="PS00018">
    <property type="entry name" value="EF_HAND_1"/>
    <property type="match status" value="2"/>
</dbReference>
<dbReference type="PRINTS" id="PR01333">
    <property type="entry name" value="2POREKCHANEL"/>
</dbReference>
<dbReference type="SUPFAM" id="SSF47473">
    <property type="entry name" value="EF-hand"/>
    <property type="match status" value="1"/>
</dbReference>
<keyword evidence="4" id="KW-0106">Calcium</keyword>
<dbReference type="InterPro" id="IPR018247">
    <property type="entry name" value="EF_Hand_1_Ca_BS"/>
</dbReference>
<evidence type="ECO:0000313" key="13">
    <source>
        <dbReference type="Proteomes" id="UP001153069"/>
    </source>
</evidence>
<dbReference type="GO" id="GO:0022841">
    <property type="term" value="F:potassium ion leak channel activity"/>
    <property type="evidence" value="ECO:0007669"/>
    <property type="project" value="TreeGrafter"/>
</dbReference>
<organism evidence="12 13">
    <name type="scientific">Seminavis robusta</name>
    <dbReference type="NCBI Taxonomy" id="568900"/>
    <lineage>
        <taxon>Eukaryota</taxon>
        <taxon>Sar</taxon>
        <taxon>Stramenopiles</taxon>
        <taxon>Ochrophyta</taxon>
        <taxon>Bacillariophyta</taxon>
        <taxon>Bacillariophyceae</taxon>
        <taxon>Bacillariophycidae</taxon>
        <taxon>Naviculales</taxon>
        <taxon>Naviculaceae</taxon>
        <taxon>Seminavis</taxon>
    </lineage>
</organism>
<dbReference type="SUPFAM" id="SSF81324">
    <property type="entry name" value="Voltage-gated potassium channels"/>
    <property type="match status" value="2"/>
</dbReference>
<dbReference type="EMBL" id="CAICTM010001174">
    <property type="protein sequence ID" value="CAB9521226.1"/>
    <property type="molecule type" value="Genomic_DNA"/>
</dbReference>
<keyword evidence="7 9" id="KW-0472">Membrane</keyword>